<organism evidence="4">
    <name type="scientific">mine drainage metagenome</name>
    <dbReference type="NCBI Taxonomy" id="410659"/>
    <lineage>
        <taxon>unclassified sequences</taxon>
        <taxon>metagenomes</taxon>
        <taxon>ecological metagenomes</taxon>
    </lineage>
</organism>
<dbReference type="AlphaFoldDB" id="T0ZWM5"/>
<dbReference type="InterPro" id="IPR001091">
    <property type="entry name" value="RM_Methyltransferase"/>
</dbReference>
<dbReference type="Gene3D" id="3.40.50.150">
    <property type="entry name" value="Vaccinia Virus protein VP39"/>
    <property type="match status" value="1"/>
</dbReference>
<proteinExistence type="predicted"/>
<reference evidence="4" key="1">
    <citation type="submission" date="2013-08" db="EMBL/GenBank/DDBJ databases">
        <authorList>
            <person name="Mendez C."/>
            <person name="Richter M."/>
            <person name="Ferrer M."/>
            <person name="Sanchez J."/>
        </authorList>
    </citation>
    <scope>NUCLEOTIDE SEQUENCE</scope>
</reference>
<sequence length="160" mass="17679">ATLNDGGALYLATRFDVAAQWNAALKAAGLALKTPIYWDKGNHTSGDLEGDFGAQVEIFLFAHKGRHRLRGKRLSNLWHVPRDVAGDHPTPKPVTLLERMISCSTDSGMTVLDPFMGSGSSGVAALNLGRKFIGIEIERRWFDLSCERIEQANRQQRLFA</sequence>
<dbReference type="PANTHER" id="PTHR13370:SF3">
    <property type="entry name" value="TRNA (GUANINE(10)-N2)-METHYLTRANSFERASE HOMOLOG"/>
    <property type="match status" value="1"/>
</dbReference>
<dbReference type="GO" id="GO:0032259">
    <property type="term" value="P:methylation"/>
    <property type="evidence" value="ECO:0007669"/>
    <property type="project" value="UniProtKB-KW"/>
</dbReference>
<keyword evidence="1 4" id="KW-0489">Methyltransferase</keyword>
<gene>
    <name evidence="4" type="ORF">B1A_13840</name>
</gene>
<dbReference type="InterPro" id="IPR002941">
    <property type="entry name" value="DNA_methylase_N4/N6"/>
</dbReference>
<keyword evidence="2" id="KW-0808">Transferase</keyword>
<dbReference type="InterPro" id="IPR029063">
    <property type="entry name" value="SAM-dependent_MTases_sf"/>
</dbReference>
<dbReference type="GO" id="GO:0003677">
    <property type="term" value="F:DNA binding"/>
    <property type="evidence" value="ECO:0007669"/>
    <property type="project" value="InterPro"/>
</dbReference>
<feature type="non-terminal residue" evidence="4">
    <location>
        <position position="1"/>
    </location>
</feature>
<feature type="domain" description="DNA methylase N-4/N-6" evidence="3">
    <location>
        <begin position="55"/>
        <end position="144"/>
    </location>
</feature>
<reference evidence="4" key="2">
    <citation type="journal article" date="2014" name="ISME J.">
        <title>Microbial stratification in low pH oxic and suboxic macroscopic growths along an acid mine drainage.</title>
        <authorList>
            <person name="Mendez-Garcia C."/>
            <person name="Mesa V."/>
            <person name="Sprenger R.R."/>
            <person name="Richter M."/>
            <person name="Diez M.S."/>
            <person name="Solano J."/>
            <person name="Bargiela R."/>
            <person name="Golyshina O.V."/>
            <person name="Manteca A."/>
            <person name="Ramos J.L."/>
            <person name="Gallego J.R."/>
            <person name="Llorente I."/>
            <person name="Martins Dos Santos V.A."/>
            <person name="Jensen O.N."/>
            <person name="Pelaez A.I."/>
            <person name="Sanchez J."/>
            <person name="Ferrer M."/>
        </authorList>
    </citation>
    <scope>NUCLEOTIDE SEQUENCE</scope>
</reference>
<comment type="caution">
    <text evidence="4">The sequence shown here is derived from an EMBL/GenBank/DDBJ whole genome shotgun (WGS) entry which is preliminary data.</text>
</comment>
<protein>
    <submittedName>
        <fullName evidence="4">DNA methylase N-4/N-6 domain protein</fullName>
    </submittedName>
</protein>
<evidence type="ECO:0000256" key="2">
    <source>
        <dbReference type="ARBA" id="ARBA00022679"/>
    </source>
</evidence>
<evidence type="ECO:0000256" key="1">
    <source>
        <dbReference type="ARBA" id="ARBA00022603"/>
    </source>
</evidence>
<dbReference type="Pfam" id="PF01555">
    <property type="entry name" value="N6_N4_Mtase"/>
    <property type="match status" value="1"/>
</dbReference>
<accession>T0ZWM5</accession>
<dbReference type="PANTHER" id="PTHR13370">
    <property type="entry name" value="RNA METHYLASE-RELATED"/>
    <property type="match status" value="1"/>
</dbReference>
<evidence type="ECO:0000313" key="4">
    <source>
        <dbReference type="EMBL" id="EQD49032.1"/>
    </source>
</evidence>
<dbReference type="GO" id="GO:0005737">
    <property type="term" value="C:cytoplasm"/>
    <property type="evidence" value="ECO:0007669"/>
    <property type="project" value="TreeGrafter"/>
</dbReference>
<dbReference type="SUPFAM" id="SSF53335">
    <property type="entry name" value="S-adenosyl-L-methionine-dependent methyltransferases"/>
    <property type="match status" value="1"/>
</dbReference>
<dbReference type="PRINTS" id="PR00508">
    <property type="entry name" value="S21N4MTFRASE"/>
</dbReference>
<dbReference type="EMBL" id="AUZX01010149">
    <property type="protein sequence ID" value="EQD49032.1"/>
    <property type="molecule type" value="Genomic_DNA"/>
</dbReference>
<dbReference type="GO" id="GO:0008170">
    <property type="term" value="F:N-methyltransferase activity"/>
    <property type="evidence" value="ECO:0007669"/>
    <property type="project" value="InterPro"/>
</dbReference>
<evidence type="ECO:0000259" key="3">
    <source>
        <dbReference type="Pfam" id="PF01555"/>
    </source>
</evidence>
<name>T0ZWM5_9ZZZZ</name>